<protein>
    <recommendedName>
        <fullName evidence="2">GCK domain-containing protein</fullName>
    </recommendedName>
</protein>
<dbReference type="PANTHER" id="PTHR34357">
    <property type="entry name" value="F7A19.14 PROTEIN-RELATED"/>
    <property type="match status" value="1"/>
</dbReference>
<dbReference type="Gene3D" id="1.10.287.2900">
    <property type="match status" value="1"/>
</dbReference>
<dbReference type="EMBL" id="CAKOAT010552931">
    <property type="protein sequence ID" value="CAH8382521.1"/>
    <property type="molecule type" value="Genomic_DNA"/>
</dbReference>
<proteinExistence type="predicted"/>
<dbReference type="SMART" id="SM01227">
    <property type="entry name" value="GCK"/>
    <property type="match status" value="1"/>
</dbReference>
<organism evidence="3 4">
    <name type="scientific">Eruca vesicaria subsp. sativa</name>
    <name type="common">Garden rocket</name>
    <name type="synonym">Eruca sativa</name>
    <dbReference type="NCBI Taxonomy" id="29727"/>
    <lineage>
        <taxon>Eukaryota</taxon>
        <taxon>Viridiplantae</taxon>
        <taxon>Streptophyta</taxon>
        <taxon>Embryophyta</taxon>
        <taxon>Tracheophyta</taxon>
        <taxon>Spermatophyta</taxon>
        <taxon>Magnoliopsida</taxon>
        <taxon>eudicotyledons</taxon>
        <taxon>Gunneridae</taxon>
        <taxon>Pentapetalae</taxon>
        <taxon>rosids</taxon>
        <taxon>malvids</taxon>
        <taxon>Brassicales</taxon>
        <taxon>Brassicaceae</taxon>
        <taxon>Brassiceae</taxon>
        <taxon>Eruca</taxon>
    </lineage>
</organism>
<reference evidence="3 4" key="1">
    <citation type="submission" date="2022-03" db="EMBL/GenBank/DDBJ databases">
        <authorList>
            <person name="Macdonald S."/>
            <person name="Ahmed S."/>
            <person name="Newling K."/>
        </authorList>
    </citation>
    <scope>NUCLEOTIDE SEQUENCE [LARGE SCALE GENOMIC DNA]</scope>
</reference>
<accession>A0ABC8LFV3</accession>
<feature type="region of interest" description="Disordered" evidence="1">
    <location>
        <begin position="1"/>
        <end position="70"/>
    </location>
</feature>
<dbReference type="Pfam" id="PF07802">
    <property type="entry name" value="GCK"/>
    <property type="match status" value="1"/>
</dbReference>
<feature type="compositionally biased region" description="Polar residues" evidence="1">
    <location>
        <begin position="39"/>
        <end position="52"/>
    </location>
</feature>
<evidence type="ECO:0000256" key="1">
    <source>
        <dbReference type="SAM" id="MobiDB-lite"/>
    </source>
</evidence>
<evidence type="ECO:0000313" key="4">
    <source>
        <dbReference type="Proteomes" id="UP001642260"/>
    </source>
</evidence>
<dbReference type="PANTHER" id="PTHR34357:SF14">
    <property type="entry name" value="F7A19.14 PROTEIN-RELATED"/>
    <property type="match status" value="1"/>
</dbReference>
<keyword evidence="4" id="KW-1185">Reference proteome</keyword>
<feature type="compositionally biased region" description="Polar residues" evidence="1">
    <location>
        <begin position="16"/>
        <end position="25"/>
    </location>
</feature>
<dbReference type="InterPro" id="IPR012891">
    <property type="entry name" value="GCK_dom"/>
</dbReference>
<sequence length="171" mass="18932">MVMTSSSDPKTENATDSKPLINNETPSEKLGDSSPELGDSNSSEKLGDSSTVWVDPAESGQEKEEEEEGGCGFCVFMKEGGCRESFTAWEVCLEEAEKNKEDFVTKCMEIDGLLHKCMEAHSDYYHPILAAEKAAAEQFKKEFEAEKNKVEGKEEEEISEEEVLAMKQAQG</sequence>
<comment type="caution">
    <text evidence="3">The sequence shown here is derived from an EMBL/GenBank/DDBJ whole genome shotgun (WGS) entry which is preliminary data.</text>
</comment>
<feature type="region of interest" description="Disordered" evidence="1">
    <location>
        <begin position="147"/>
        <end position="171"/>
    </location>
</feature>
<evidence type="ECO:0000313" key="3">
    <source>
        <dbReference type="EMBL" id="CAH8382521.1"/>
    </source>
</evidence>
<feature type="domain" description="GCK" evidence="2">
    <location>
        <begin position="69"/>
        <end position="143"/>
    </location>
</feature>
<dbReference type="AlphaFoldDB" id="A0ABC8LFV3"/>
<feature type="compositionally biased region" description="Acidic residues" evidence="1">
    <location>
        <begin position="153"/>
        <end position="163"/>
    </location>
</feature>
<name>A0ABC8LFV3_ERUVS</name>
<dbReference type="Proteomes" id="UP001642260">
    <property type="component" value="Unassembled WGS sequence"/>
</dbReference>
<evidence type="ECO:0000259" key="2">
    <source>
        <dbReference type="SMART" id="SM01227"/>
    </source>
</evidence>
<gene>
    <name evidence="3" type="ORF">ERUC_LOCUS35004</name>
</gene>